<reference evidence="1" key="1">
    <citation type="submission" date="2018-05" db="EMBL/GenBank/DDBJ databases">
        <title>Plant species dependent abundance and diversity of IncP-1 plasmids in the rhizosphere - sequence analysis provides new insights into the role as efficient and dynamic means for rapid bacterial adaptation.</title>
        <authorList>
            <person name="Nour E."/>
            <person name="Shintani M."/>
            <person name="Elsayed T."/>
            <person name="Blau K."/>
            <person name="Jechalke S."/>
            <person name="Sproeer C."/>
            <person name="Bunk B."/>
            <person name="Overmann J."/>
            <person name="Smalla K."/>
        </authorList>
    </citation>
    <scope>NUCLEOTIDE SEQUENCE</scope>
    <source>
        <plasmid evidence="1">pTL9</plasmid>
    </source>
</reference>
<organism evidence="1">
    <name type="scientific">Sym plasmid</name>
    <dbReference type="NCBI Taxonomy" id="28430"/>
    <lineage>
        <taxon>other sequences</taxon>
        <taxon>plasmids</taxon>
    </lineage>
</organism>
<dbReference type="AlphaFoldDB" id="A0A515HJG3"/>
<name>A0A515HJG3_9ZZZZ</name>
<proteinExistence type="predicted"/>
<gene>
    <name evidence="1" type="ORF">pTL9_00060</name>
</gene>
<geneLocation type="plasmid" evidence="1">
    <name>pTL9</name>
</geneLocation>
<sequence>MSAHFERPRRVDMRSSFTQSYQVKLAPINLHLS</sequence>
<evidence type="ECO:0000313" key="1">
    <source>
        <dbReference type="EMBL" id="QDL89571.1"/>
    </source>
</evidence>
<keyword evidence="1" id="KW-0614">Plasmid</keyword>
<accession>A0A515HJG3</accession>
<protein>
    <submittedName>
        <fullName evidence="1">Uncharacterized protein</fullName>
    </submittedName>
</protein>
<dbReference type="EMBL" id="MH392241">
    <property type="protein sequence ID" value="QDL89571.1"/>
    <property type="molecule type" value="Genomic_DNA"/>
</dbReference>